<dbReference type="EMBL" id="JAVAMP010000004">
    <property type="protein sequence ID" value="MDP5274674.1"/>
    <property type="molecule type" value="Genomic_DNA"/>
</dbReference>
<evidence type="ECO:0000313" key="1">
    <source>
        <dbReference type="EMBL" id="MDP5274674.1"/>
    </source>
</evidence>
<dbReference type="InterPro" id="IPR014852">
    <property type="entry name" value="YwhD"/>
</dbReference>
<evidence type="ECO:0000313" key="2">
    <source>
        <dbReference type="Proteomes" id="UP001231941"/>
    </source>
</evidence>
<dbReference type="RefSeq" id="WP_305992169.1">
    <property type="nucleotide sequence ID" value="NZ_JAVAMP010000004.1"/>
</dbReference>
<comment type="caution">
    <text evidence="1">The sequence shown here is derived from an EMBL/GenBank/DDBJ whole genome shotgun (WGS) entry which is preliminary data.</text>
</comment>
<reference evidence="1 2" key="1">
    <citation type="submission" date="2023-08" db="EMBL/GenBank/DDBJ databases">
        <authorList>
            <person name="Park J.-S."/>
        </authorList>
    </citation>
    <scope>NUCLEOTIDE SEQUENCE [LARGE SCALE GENOMIC DNA]</scope>
    <source>
        <strain evidence="1 2">2205SS18-9</strain>
    </source>
</reference>
<dbReference type="Pfam" id="PF08741">
    <property type="entry name" value="YwhD"/>
    <property type="match status" value="1"/>
</dbReference>
<organism evidence="1 2">
    <name type="scientific">Chengkuizengella axinellae</name>
    <dbReference type="NCBI Taxonomy" id="3064388"/>
    <lineage>
        <taxon>Bacteria</taxon>
        <taxon>Bacillati</taxon>
        <taxon>Bacillota</taxon>
        <taxon>Bacilli</taxon>
        <taxon>Bacillales</taxon>
        <taxon>Paenibacillaceae</taxon>
        <taxon>Chengkuizengella</taxon>
    </lineage>
</organism>
<accession>A0ABT9IZ89</accession>
<dbReference type="Proteomes" id="UP001231941">
    <property type="component" value="Unassembled WGS sequence"/>
</dbReference>
<proteinExistence type="predicted"/>
<keyword evidence="2" id="KW-1185">Reference proteome</keyword>
<gene>
    <name evidence="1" type="ORF">Q5Y73_11180</name>
</gene>
<name>A0ABT9IZ89_9BACL</name>
<sequence length="169" mass="18998">MDFDKKGKKNLSLNVVSNKEHKGFGAGTINLSQLSGLIIDGDKAYIDVGTLHAKSKVEKGIKFLTDKADVPNGRTCWIAWVAVDRDEEGNSYYAGATVCEMLIDEEAKRGWKILADHVNKMDKALKRKFILDGIDDTEKTALRTALIEHNEEWWENSKDELKEGLKSEK</sequence>
<protein>
    <submittedName>
        <fullName evidence="1">YwhD family protein</fullName>
    </submittedName>
</protein>